<keyword evidence="3" id="KW-1185">Reference proteome</keyword>
<reference evidence="3" key="1">
    <citation type="journal article" date="2015" name="Nat. Genet.">
        <title>The genome and transcriptome of the zoonotic hookworm Ancylostoma ceylanicum identify infection-specific gene families.</title>
        <authorList>
            <person name="Schwarz E.M."/>
            <person name="Hu Y."/>
            <person name="Antoshechkin I."/>
            <person name="Miller M.M."/>
            <person name="Sternberg P.W."/>
            <person name="Aroian R.V."/>
        </authorList>
    </citation>
    <scope>NUCLEOTIDE SEQUENCE</scope>
    <source>
        <strain evidence="3">HY135</strain>
    </source>
</reference>
<dbReference type="AlphaFoldDB" id="A0A016SIA8"/>
<evidence type="ECO:0000313" key="3">
    <source>
        <dbReference type="Proteomes" id="UP000024635"/>
    </source>
</evidence>
<proteinExistence type="predicted"/>
<organism evidence="2 3">
    <name type="scientific">Ancylostoma ceylanicum</name>
    <dbReference type="NCBI Taxonomy" id="53326"/>
    <lineage>
        <taxon>Eukaryota</taxon>
        <taxon>Metazoa</taxon>
        <taxon>Ecdysozoa</taxon>
        <taxon>Nematoda</taxon>
        <taxon>Chromadorea</taxon>
        <taxon>Rhabditida</taxon>
        <taxon>Rhabditina</taxon>
        <taxon>Rhabditomorpha</taxon>
        <taxon>Strongyloidea</taxon>
        <taxon>Ancylostomatidae</taxon>
        <taxon>Ancylostomatinae</taxon>
        <taxon>Ancylostoma</taxon>
    </lineage>
</organism>
<comment type="caution">
    <text evidence="2">The sequence shown here is derived from an EMBL/GenBank/DDBJ whole genome shotgun (WGS) entry which is preliminary data.</text>
</comment>
<keyword evidence="1" id="KW-0472">Membrane</keyword>
<evidence type="ECO:0000313" key="2">
    <source>
        <dbReference type="EMBL" id="EYB90036.1"/>
    </source>
</evidence>
<dbReference type="Proteomes" id="UP000024635">
    <property type="component" value="Unassembled WGS sequence"/>
</dbReference>
<name>A0A016SIA8_9BILA</name>
<dbReference type="EMBL" id="JARK01001560">
    <property type="protein sequence ID" value="EYB90036.1"/>
    <property type="molecule type" value="Genomic_DNA"/>
</dbReference>
<dbReference type="OrthoDB" id="5807325at2759"/>
<gene>
    <name evidence="2" type="primary">Acey_s0224.g2722</name>
    <name evidence="2" type="ORF">Y032_0224g2722</name>
</gene>
<keyword evidence="1" id="KW-0812">Transmembrane</keyword>
<evidence type="ECO:0000256" key="1">
    <source>
        <dbReference type="SAM" id="Phobius"/>
    </source>
</evidence>
<feature type="transmembrane region" description="Helical" evidence="1">
    <location>
        <begin position="150"/>
        <end position="175"/>
    </location>
</feature>
<keyword evidence="1" id="KW-1133">Transmembrane helix</keyword>
<protein>
    <submittedName>
        <fullName evidence="2">Uncharacterized protein</fullName>
    </submittedName>
</protein>
<accession>A0A016SIA8</accession>
<sequence length="211" mass="23746">MTGYRFQNIPNYLITSHHLLRFSSTGADVYSHRRHRLRGYSEKGNTVDVHAVSIDGGGLFTSSKSTRRDRAAHDGIGAAKSPQLVVPEKRHVFFEAAERPPLSTHTTIDRVANHTDELITDIRVTLNGTTIVVSQLGDAVTVLLDQMYKLIFWTLLILIPAICVAIVMCSIAFLISSCRKPVRYIPHYREIPLVREPYDTSKRFGSLNEEI</sequence>